<dbReference type="InterPro" id="IPR036942">
    <property type="entry name" value="Beta-barrel_TonB_sf"/>
</dbReference>
<keyword evidence="5" id="KW-0998">Cell outer membrane</keyword>
<accession>A0A3B0UKR3</accession>
<dbReference type="EMBL" id="UOET01000297">
    <property type="protein sequence ID" value="VAW28923.1"/>
    <property type="molecule type" value="Genomic_DNA"/>
</dbReference>
<evidence type="ECO:0000256" key="2">
    <source>
        <dbReference type="ARBA" id="ARBA00022448"/>
    </source>
</evidence>
<dbReference type="SUPFAM" id="SSF56935">
    <property type="entry name" value="Porins"/>
    <property type="match status" value="1"/>
</dbReference>
<feature type="non-terminal residue" evidence="7">
    <location>
        <position position="451"/>
    </location>
</feature>
<evidence type="ECO:0000256" key="5">
    <source>
        <dbReference type="ARBA" id="ARBA00023237"/>
    </source>
</evidence>
<evidence type="ECO:0000256" key="3">
    <source>
        <dbReference type="ARBA" id="ARBA00022692"/>
    </source>
</evidence>
<dbReference type="GO" id="GO:0015344">
    <property type="term" value="F:siderophore uptake transmembrane transporter activity"/>
    <property type="evidence" value="ECO:0007669"/>
    <property type="project" value="TreeGrafter"/>
</dbReference>
<organism evidence="7">
    <name type="scientific">hydrothermal vent metagenome</name>
    <dbReference type="NCBI Taxonomy" id="652676"/>
    <lineage>
        <taxon>unclassified sequences</taxon>
        <taxon>metagenomes</taxon>
        <taxon>ecological metagenomes</taxon>
    </lineage>
</organism>
<name>A0A3B0UKR3_9ZZZZ</name>
<dbReference type="InterPro" id="IPR012910">
    <property type="entry name" value="Plug_dom"/>
</dbReference>
<dbReference type="PROSITE" id="PS51257">
    <property type="entry name" value="PROKAR_LIPOPROTEIN"/>
    <property type="match status" value="1"/>
</dbReference>
<keyword evidence="4" id="KW-0472">Membrane</keyword>
<dbReference type="GO" id="GO:0044718">
    <property type="term" value="P:siderophore transmembrane transport"/>
    <property type="evidence" value="ECO:0007669"/>
    <property type="project" value="TreeGrafter"/>
</dbReference>
<keyword evidence="3" id="KW-0812">Transmembrane</keyword>
<keyword evidence="2" id="KW-0813">Transport</keyword>
<protein>
    <submittedName>
        <fullName evidence="7">TonB-dependent receptor</fullName>
    </submittedName>
</protein>
<dbReference type="GO" id="GO:0009279">
    <property type="term" value="C:cell outer membrane"/>
    <property type="evidence" value="ECO:0007669"/>
    <property type="project" value="UniProtKB-SubCell"/>
</dbReference>
<keyword evidence="7" id="KW-0675">Receptor</keyword>
<dbReference type="Gene3D" id="2.170.130.10">
    <property type="entry name" value="TonB-dependent receptor, plug domain"/>
    <property type="match status" value="1"/>
</dbReference>
<proteinExistence type="predicted"/>
<sequence length="451" mass="50241">MKHIYKIIPVIGLLFVVSCLQAQKKVPVNDTLNLNEILITGKKATTIRQTNIVGKVLELQNPHDGGEIFKNQPGFGILKKGNYGMEPVLRAFKFGQLNVQFDGGVHSTNACPNRMDPAISQISVEDIEKVEVINGPYSVRFGPVFGGIINIISKQPRRNDNHPVSASADMGYQSNGNNFYSNMFTQVVKEKYDLSVNAGYKNYGNYESGSGQVIASSFKRTGYTTRLGINPSGNQRLQLTMRQSFARDVLYAGLPMDVDKDNSSILSLDYGVNNISEAVFSLKFKFYGSYITHLMTNKRRPNYKMVHATTPLYARNIGGRTEIGMSIGSGNILYVGLDFQHIGKDGSRTREVFINPCTGMVLSKPKTFIDKVWQNSKKNDFGLFLQNKFTVSKSLDWLIGLRADMVSYAIDDPAADFSKLYDGNIRPKSHLTTDITTSLLWEPGSGITFQW</sequence>
<feature type="domain" description="TonB-dependent receptor plug" evidence="6">
    <location>
        <begin position="43"/>
        <end position="143"/>
    </location>
</feature>
<reference evidence="7" key="1">
    <citation type="submission" date="2018-06" db="EMBL/GenBank/DDBJ databases">
        <authorList>
            <person name="Zhirakovskaya E."/>
        </authorList>
    </citation>
    <scope>NUCLEOTIDE SEQUENCE</scope>
</reference>
<evidence type="ECO:0000256" key="1">
    <source>
        <dbReference type="ARBA" id="ARBA00004571"/>
    </source>
</evidence>
<comment type="subcellular location">
    <subcellularLocation>
        <location evidence="1">Cell outer membrane</location>
        <topology evidence="1">Multi-pass membrane protein</topology>
    </subcellularLocation>
</comment>
<dbReference type="PANTHER" id="PTHR30069">
    <property type="entry name" value="TONB-DEPENDENT OUTER MEMBRANE RECEPTOR"/>
    <property type="match status" value="1"/>
</dbReference>
<dbReference type="InterPro" id="IPR037066">
    <property type="entry name" value="Plug_dom_sf"/>
</dbReference>
<dbReference type="PANTHER" id="PTHR30069:SF49">
    <property type="entry name" value="OUTER MEMBRANE PROTEIN C"/>
    <property type="match status" value="1"/>
</dbReference>
<dbReference type="Gene3D" id="2.40.170.20">
    <property type="entry name" value="TonB-dependent receptor, beta-barrel domain"/>
    <property type="match status" value="1"/>
</dbReference>
<dbReference type="InterPro" id="IPR039426">
    <property type="entry name" value="TonB-dep_rcpt-like"/>
</dbReference>
<evidence type="ECO:0000256" key="4">
    <source>
        <dbReference type="ARBA" id="ARBA00023136"/>
    </source>
</evidence>
<evidence type="ECO:0000313" key="7">
    <source>
        <dbReference type="EMBL" id="VAW28923.1"/>
    </source>
</evidence>
<dbReference type="Pfam" id="PF07715">
    <property type="entry name" value="Plug"/>
    <property type="match status" value="1"/>
</dbReference>
<gene>
    <name evidence="7" type="ORF">MNBD_BACTEROID07-2058</name>
</gene>
<dbReference type="AlphaFoldDB" id="A0A3B0UKR3"/>
<evidence type="ECO:0000259" key="6">
    <source>
        <dbReference type="Pfam" id="PF07715"/>
    </source>
</evidence>